<reference evidence="2" key="2">
    <citation type="submission" date="2021-05" db="UniProtKB">
        <authorList>
            <consortium name="EnsemblPlants"/>
        </authorList>
    </citation>
    <scope>IDENTIFICATION</scope>
    <source>
        <strain evidence="2">subsp. malaccensis</strain>
    </source>
</reference>
<evidence type="ECO:0000313" key="1">
    <source>
        <dbReference type="EMBL" id="CAG1847530.1"/>
    </source>
</evidence>
<name>A0A804JKX7_MUSAM</name>
<dbReference type="AlphaFoldDB" id="A0A804JKX7"/>
<dbReference type="OrthoDB" id="1910373at2759"/>
<dbReference type="GO" id="GO:0006099">
    <property type="term" value="P:tricarboxylic acid cycle"/>
    <property type="evidence" value="ECO:0007669"/>
    <property type="project" value="InterPro"/>
</dbReference>
<reference evidence="1" key="1">
    <citation type="submission" date="2021-03" db="EMBL/GenBank/DDBJ databases">
        <authorList>
            <consortium name="Genoscope - CEA"/>
            <person name="William W."/>
        </authorList>
    </citation>
    <scope>NUCLEOTIDE SEQUENCE</scope>
    <source>
        <strain evidence="1">Doubled-haploid Pahang</strain>
    </source>
</reference>
<organism evidence="2 3">
    <name type="scientific">Musa acuminata subsp. malaccensis</name>
    <name type="common">Wild banana</name>
    <name type="synonym">Musa malaccensis</name>
    <dbReference type="NCBI Taxonomy" id="214687"/>
    <lineage>
        <taxon>Eukaryota</taxon>
        <taxon>Viridiplantae</taxon>
        <taxon>Streptophyta</taxon>
        <taxon>Embryophyta</taxon>
        <taxon>Tracheophyta</taxon>
        <taxon>Spermatophyta</taxon>
        <taxon>Magnoliopsida</taxon>
        <taxon>Liliopsida</taxon>
        <taxon>Zingiberales</taxon>
        <taxon>Musaceae</taxon>
        <taxon>Musa</taxon>
    </lineage>
</organism>
<accession>A0A804JKX7</accession>
<evidence type="ECO:0000313" key="2">
    <source>
        <dbReference type="EnsemblPlants" id="Ma06_p27080.1"/>
    </source>
</evidence>
<proteinExistence type="predicted"/>
<dbReference type="OMA" id="FDITCIC"/>
<dbReference type="EnsemblPlants" id="Ma06_t27080.1">
    <property type="protein sequence ID" value="Ma06_p27080.1"/>
    <property type="gene ID" value="Ma06_g27080"/>
</dbReference>
<dbReference type="PANTHER" id="PTHR36139:SF1">
    <property type="entry name" value="SUCCINATE DEHYDROGENASE SUBUNIT 5, MITOCHONDRIAL"/>
    <property type="match status" value="1"/>
</dbReference>
<dbReference type="PANTHER" id="PTHR36139">
    <property type="entry name" value="SUCCINATE DEHYDROGENASE SUBUNIT 5, MITOCHONDRIAL"/>
    <property type="match status" value="1"/>
</dbReference>
<dbReference type="Gramene" id="Ma06_t27080.1">
    <property type="protein sequence ID" value="Ma06_p27080.1"/>
    <property type="gene ID" value="Ma06_g27080"/>
</dbReference>
<dbReference type="InterPro" id="IPR025397">
    <property type="entry name" value="SDH5"/>
</dbReference>
<dbReference type="GO" id="GO:0045273">
    <property type="term" value="C:respiratory chain complex II (succinate dehydrogenase)"/>
    <property type="evidence" value="ECO:0007669"/>
    <property type="project" value="InterPro"/>
</dbReference>
<gene>
    <name evidence="1" type="ORF">GSMUA_173250.1</name>
</gene>
<keyword evidence="3" id="KW-1185">Reference proteome</keyword>
<sequence length="273" mass="30114">MATSSIAVFRRLRTLCPTLQLRPPSSTTSSATFVRHCSFIRSQLHELGPVTTRTIATQAVRSWMKGVNNIHEITRTNLQASQIRFGTCGISGHKYSYTLNLRCAFSSNISQLPVITDPDIEAAMKDLLAINWDEIPDSVIRETKKALSKTTEDIAGQEALANVFRAAEASVEFSGVLVSLRMALDDLCGLSGENVGHLPEHLEDAIRASYKRYITYLDSFGPDETFLRKKVELELGTKMIHLKMRCSGIGSEWGKVTLLGTSGLSGSYVELRS</sequence>
<protein>
    <submittedName>
        <fullName evidence="1">(wild Malaysian banana) hypothetical protein</fullName>
    </submittedName>
</protein>
<evidence type="ECO:0000313" key="3">
    <source>
        <dbReference type="Proteomes" id="UP000012960"/>
    </source>
</evidence>
<dbReference type="Proteomes" id="UP000012960">
    <property type="component" value="Unplaced"/>
</dbReference>
<dbReference type="EMBL" id="HG996471">
    <property type="protein sequence ID" value="CAG1847530.1"/>
    <property type="molecule type" value="Genomic_DNA"/>
</dbReference>
<dbReference type="FunCoup" id="A0A804JKX7">
    <property type="interactions" value="5080"/>
</dbReference>
<dbReference type="Pfam" id="PF14290">
    <property type="entry name" value="SDH5_plant"/>
    <property type="match status" value="1"/>
</dbReference>